<evidence type="ECO:0000256" key="19">
    <source>
        <dbReference type="SAM" id="Phobius"/>
    </source>
</evidence>
<evidence type="ECO:0000313" key="23">
    <source>
        <dbReference type="Proteomes" id="UP000472265"/>
    </source>
</evidence>
<keyword evidence="6 17" id="KW-0812">Transmembrane</keyword>
<feature type="signal peptide" evidence="20">
    <location>
        <begin position="1"/>
        <end position="30"/>
    </location>
</feature>
<dbReference type="PRINTS" id="PR00366">
    <property type="entry name" value="ENDOTHELINR"/>
</dbReference>
<keyword evidence="12 17" id="KW-0675">Receptor</keyword>
<dbReference type="AlphaFoldDB" id="A0A671TP44"/>
<evidence type="ECO:0000256" key="17">
    <source>
        <dbReference type="RuleBase" id="RU000688"/>
    </source>
</evidence>
<evidence type="ECO:0000259" key="21">
    <source>
        <dbReference type="PROSITE" id="PS50262"/>
    </source>
</evidence>
<dbReference type="SUPFAM" id="SSF81321">
    <property type="entry name" value="Family A G protein-coupled receptor-like"/>
    <property type="match status" value="1"/>
</dbReference>
<feature type="region of interest" description="Disordered" evidence="18">
    <location>
        <begin position="58"/>
        <end position="92"/>
    </location>
</feature>
<evidence type="ECO:0000256" key="1">
    <source>
        <dbReference type="ARBA" id="ARBA00004651"/>
    </source>
</evidence>
<accession>A0A671TP44</accession>
<gene>
    <name evidence="22" type="primary">EDNRA</name>
    <name evidence="22" type="synonym">LOC115590260</name>
</gene>
<reference evidence="22" key="3">
    <citation type="submission" date="2025-09" db="UniProtKB">
        <authorList>
            <consortium name="Ensembl"/>
        </authorList>
    </citation>
    <scope>IDENTIFICATION</scope>
</reference>
<evidence type="ECO:0000256" key="11">
    <source>
        <dbReference type="ARBA" id="ARBA00023157"/>
    </source>
</evidence>
<evidence type="ECO:0000313" key="22">
    <source>
        <dbReference type="Ensembl" id="ENSSAUP00010003714.1"/>
    </source>
</evidence>
<evidence type="ECO:0000256" key="9">
    <source>
        <dbReference type="ARBA" id="ARBA00023040"/>
    </source>
</evidence>
<dbReference type="OMA" id="PRTPFMT"/>
<keyword evidence="23" id="KW-1185">Reference proteome</keyword>
<proteinExistence type="inferred from homology"/>
<evidence type="ECO:0000256" key="13">
    <source>
        <dbReference type="ARBA" id="ARBA00023180"/>
    </source>
</evidence>
<organism evidence="22 23">
    <name type="scientific">Sparus aurata</name>
    <name type="common">Gilthead sea bream</name>
    <dbReference type="NCBI Taxonomy" id="8175"/>
    <lineage>
        <taxon>Eukaryota</taxon>
        <taxon>Metazoa</taxon>
        <taxon>Chordata</taxon>
        <taxon>Craniata</taxon>
        <taxon>Vertebrata</taxon>
        <taxon>Euteleostomi</taxon>
        <taxon>Actinopterygii</taxon>
        <taxon>Neopterygii</taxon>
        <taxon>Teleostei</taxon>
        <taxon>Neoteleostei</taxon>
        <taxon>Acanthomorphata</taxon>
        <taxon>Eupercaria</taxon>
        <taxon>Spariformes</taxon>
        <taxon>Sparidae</taxon>
        <taxon>Sparus</taxon>
    </lineage>
</organism>
<feature type="domain" description="G-protein coupled receptors family 1 profile" evidence="21">
    <location>
        <begin position="135"/>
        <end position="407"/>
    </location>
</feature>
<keyword evidence="9 17" id="KW-0297">G-protein coupled receptor</keyword>
<dbReference type="InParanoid" id="A0A671TP44"/>
<dbReference type="Gene3D" id="1.20.1070.10">
    <property type="entry name" value="Rhodopsin 7-helix transmembrane proteins"/>
    <property type="match status" value="1"/>
</dbReference>
<dbReference type="InterPro" id="IPR017452">
    <property type="entry name" value="GPCR_Rhodpsn_7TM"/>
</dbReference>
<dbReference type="GO" id="GO:0048066">
    <property type="term" value="P:developmental pigmentation"/>
    <property type="evidence" value="ECO:0007669"/>
    <property type="project" value="TreeGrafter"/>
</dbReference>
<dbReference type="Proteomes" id="UP000472265">
    <property type="component" value="Chromosome 10"/>
</dbReference>
<dbReference type="GO" id="GO:0003319">
    <property type="term" value="P:cardioblast migration to the midline involved in heart rudiment formation"/>
    <property type="evidence" value="ECO:0007669"/>
    <property type="project" value="Ensembl"/>
</dbReference>
<keyword evidence="8 19" id="KW-1133">Transmembrane helix</keyword>
<dbReference type="GO" id="GO:0048484">
    <property type="term" value="P:enteric nervous system development"/>
    <property type="evidence" value="ECO:0007669"/>
    <property type="project" value="InterPro"/>
</dbReference>
<keyword evidence="13" id="KW-0325">Glycoprotein</keyword>
<dbReference type="PANTHER" id="PTHR46099:SF2">
    <property type="entry name" value="ENDOTHELIN-1 RECEPTOR"/>
    <property type="match status" value="1"/>
</dbReference>
<keyword evidence="7 20" id="KW-0732">Signal</keyword>
<dbReference type="PRINTS" id="PR00570">
    <property type="entry name" value="ENDOTHELINAR"/>
</dbReference>
<sequence>MATRSVPSIHGMFPVLLVVCCLVLVDPVGCRRNVSSHPTQLSDVMMRPDLHHTAAPLIQNSDRSEHPVQETVNEPSAERTGSKHANRPKQSNSSALVLMRLAAPPSCKRATSIKTAFKYINTVLSCVIFTVGIIGNATLLRIIYQNKSMRNGPNAVIASLALGDLIYIAIDIPINVYKLLAMRWPFADSVFGLFLCKLFPFLQKASVGITVLNLCALSVDRYRAVASWSRVQCTGVPTVTAVEIVVIWVLSMVLAVPEAIGFDMVTFDYKNATIKTCMLQARTPFMTFYRDAKDWWLFGFYFCVPVIFSAIFYGLMTGEMLRHRKGSLRIALSEHVKQRREVAKAVFCLVLIFALCWFPLHLSRLLKRTVYRSHDAHRCELLNFLLVLDYFSINMATINSCINPIILFFVSKKFKNCFKSCLCCWCYSGSLSNSTLPLHHGNSLQYKHTDH</sequence>
<evidence type="ECO:0000256" key="10">
    <source>
        <dbReference type="ARBA" id="ARBA00023136"/>
    </source>
</evidence>
<evidence type="ECO:0000256" key="18">
    <source>
        <dbReference type="SAM" id="MobiDB-lite"/>
    </source>
</evidence>
<dbReference type="OrthoDB" id="10049706at2759"/>
<evidence type="ECO:0000256" key="3">
    <source>
        <dbReference type="ARBA" id="ARBA00013809"/>
    </source>
</evidence>
<feature type="chain" id="PRO_5025494637" description="Endothelin-1 receptor" evidence="20">
    <location>
        <begin position="31"/>
        <end position="451"/>
    </location>
</feature>
<dbReference type="GO" id="GO:0004962">
    <property type="term" value="F:endothelin receptor activity"/>
    <property type="evidence" value="ECO:0007669"/>
    <property type="project" value="InterPro"/>
</dbReference>
<dbReference type="InterPro" id="IPR000276">
    <property type="entry name" value="GPCR_Rhodpsn"/>
</dbReference>
<feature type="transmembrane region" description="Helical" evidence="19">
    <location>
        <begin position="295"/>
        <end position="321"/>
    </location>
</feature>
<keyword evidence="10 19" id="KW-0472">Membrane</keyword>
<dbReference type="InterPro" id="IPR051193">
    <property type="entry name" value="GPCR_endothelin_rcpt"/>
</dbReference>
<comment type="similarity">
    <text evidence="17">Belongs to the G-protein coupled receptor 1 family.</text>
</comment>
<feature type="transmembrane region" description="Helical" evidence="19">
    <location>
        <begin position="236"/>
        <end position="256"/>
    </location>
</feature>
<evidence type="ECO:0000256" key="16">
    <source>
        <dbReference type="ARBA" id="ARBA00030983"/>
    </source>
</evidence>
<keyword evidence="14 17" id="KW-0807">Transducer</keyword>
<reference evidence="22" key="2">
    <citation type="submission" date="2025-08" db="UniProtKB">
        <authorList>
            <consortium name="Ensembl"/>
        </authorList>
    </citation>
    <scope>IDENTIFICATION</scope>
</reference>
<dbReference type="InterPro" id="IPR000499">
    <property type="entry name" value="Endthln_rcpt"/>
</dbReference>
<protein>
    <recommendedName>
        <fullName evidence="3">Endothelin-1 receptor</fullName>
    </recommendedName>
    <alternativeName>
        <fullName evidence="16">Endothelin receptor type A</fullName>
    </alternativeName>
</protein>
<dbReference type="InterPro" id="IPR002175">
    <property type="entry name" value="ETA_rcpt"/>
</dbReference>
<comment type="subunit">
    <text evidence="2">Interacts with HDAC7 and KAT5.</text>
</comment>
<feature type="transmembrane region" description="Helical" evidence="19">
    <location>
        <begin position="390"/>
        <end position="410"/>
    </location>
</feature>
<evidence type="ECO:0000256" key="2">
    <source>
        <dbReference type="ARBA" id="ARBA00011811"/>
    </source>
</evidence>
<comment type="function">
    <text evidence="15">Receptor for endothelin-1. Mediates its action by association with G proteins that activate a phosphatidylinositol-calcium second messenger system. The rank order of binding affinities for ET-A is: ET1 &gt; ET2 &gt;&gt; ET3.</text>
</comment>
<dbReference type="GO" id="GO:0008217">
    <property type="term" value="P:regulation of blood pressure"/>
    <property type="evidence" value="ECO:0007669"/>
    <property type="project" value="InterPro"/>
</dbReference>
<dbReference type="GO" id="GO:0042310">
    <property type="term" value="P:vasoconstriction"/>
    <property type="evidence" value="ECO:0007669"/>
    <property type="project" value="InterPro"/>
</dbReference>
<evidence type="ECO:0000256" key="8">
    <source>
        <dbReference type="ARBA" id="ARBA00022989"/>
    </source>
</evidence>
<keyword evidence="11" id="KW-1015">Disulfide bond</keyword>
<dbReference type="PRINTS" id="PR00237">
    <property type="entry name" value="GPCRRHODOPSN"/>
</dbReference>
<evidence type="ECO:0000256" key="12">
    <source>
        <dbReference type="ARBA" id="ARBA00023170"/>
    </source>
</evidence>
<feature type="transmembrane region" description="Helical" evidence="19">
    <location>
        <begin position="342"/>
        <end position="360"/>
    </location>
</feature>
<dbReference type="GO" id="GO:0005886">
    <property type="term" value="C:plasma membrane"/>
    <property type="evidence" value="ECO:0007669"/>
    <property type="project" value="UniProtKB-SubCell"/>
</dbReference>
<feature type="transmembrane region" description="Helical" evidence="19">
    <location>
        <begin position="152"/>
        <end position="170"/>
    </location>
</feature>
<evidence type="ECO:0000256" key="20">
    <source>
        <dbReference type="SAM" id="SignalP"/>
    </source>
</evidence>
<evidence type="ECO:0000256" key="14">
    <source>
        <dbReference type="ARBA" id="ARBA00023224"/>
    </source>
</evidence>
<feature type="transmembrane region" description="Helical" evidence="19">
    <location>
        <begin position="119"/>
        <end position="140"/>
    </location>
</feature>
<evidence type="ECO:0000256" key="5">
    <source>
        <dbReference type="ARBA" id="ARBA00022553"/>
    </source>
</evidence>
<dbReference type="PANTHER" id="PTHR46099">
    <property type="entry name" value="G_PROTEIN_RECEP_F1_2 DOMAIN-CONTAINING PROTEIN"/>
    <property type="match status" value="1"/>
</dbReference>
<evidence type="ECO:0000256" key="7">
    <source>
        <dbReference type="ARBA" id="ARBA00022729"/>
    </source>
</evidence>
<dbReference type="PROSITE" id="PS50262">
    <property type="entry name" value="G_PROTEIN_RECEP_F1_2"/>
    <property type="match status" value="1"/>
</dbReference>
<evidence type="ECO:0000256" key="15">
    <source>
        <dbReference type="ARBA" id="ARBA00025187"/>
    </source>
</evidence>
<dbReference type="PROSITE" id="PS00237">
    <property type="entry name" value="G_PROTEIN_RECEP_F1_1"/>
    <property type="match status" value="1"/>
</dbReference>
<evidence type="ECO:0000256" key="4">
    <source>
        <dbReference type="ARBA" id="ARBA00022475"/>
    </source>
</evidence>
<dbReference type="GO" id="GO:0051216">
    <property type="term" value="P:cartilage development"/>
    <property type="evidence" value="ECO:0007669"/>
    <property type="project" value="Ensembl"/>
</dbReference>
<reference evidence="22" key="1">
    <citation type="submission" date="2021-04" db="EMBL/GenBank/DDBJ databases">
        <authorList>
            <consortium name="Wellcome Sanger Institute Data Sharing"/>
        </authorList>
    </citation>
    <scope>NUCLEOTIDE SEQUENCE [LARGE SCALE GENOMIC DNA]</scope>
</reference>
<evidence type="ECO:0000256" key="6">
    <source>
        <dbReference type="ARBA" id="ARBA00022692"/>
    </source>
</evidence>
<dbReference type="FunFam" id="1.20.1070.10:FF:000076">
    <property type="entry name" value="Endothelin receptor type B"/>
    <property type="match status" value="1"/>
</dbReference>
<comment type="subcellular location">
    <subcellularLocation>
        <location evidence="1">Cell membrane</location>
        <topology evidence="1">Multi-pass membrane protein</topology>
    </subcellularLocation>
</comment>
<dbReference type="Pfam" id="PF00001">
    <property type="entry name" value="7tm_1"/>
    <property type="match status" value="1"/>
</dbReference>
<name>A0A671TP44_SPAAU</name>
<dbReference type="GeneTree" id="ENSGT01150000286932"/>
<dbReference type="GO" id="GO:0048703">
    <property type="term" value="P:embryonic viscerocranium morphogenesis"/>
    <property type="evidence" value="ECO:0007669"/>
    <property type="project" value="Ensembl"/>
</dbReference>
<dbReference type="Ensembl" id="ENSSAUT00010004007.1">
    <property type="protein sequence ID" value="ENSSAUP00010003714.1"/>
    <property type="gene ID" value="ENSSAUG00010001954.1"/>
</dbReference>
<keyword evidence="4" id="KW-1003">Cell membrane</keyword>
<keyword evidence="5" id="KW-0597">Phosphoprotein</keyword>